<evidence type="ECO:0000313" key="2">
    <source>
        <dbReference type="EMBL" id="PKI65878.1"/>
    </source>
</evidence>
<keyword evidence="3" id="KW-1185">Reference proteome</keyword>
<proteinExistence type="predicted"/>
<accession>A0A2I0KBH2</accession>
<evidence type="ECO:0000256" key="1">
    <source>
        <dbReference type="SAM" id="MobiDB-lite"/>
    </source>
</evidence>
<dbReference type="AlphaFoldDB" id="A0A2I0KBH2"/>
<protein>
    <submittedName>
        <fullName evidence="2">Uncharacterized protein</fullName>
    </submittedName>
</protein>
<gene>
    <name evidence="2" type="ORF">CRG98_013730</name>
</gene>
<reference evidence="2 3" key="1">
    <citation type="submission" date="2017-11" db="EMBL/GenBank/DDBJ databases">
        <title>De-novo sequencing of pomegranate (Punica granatum L.) genome.</title>
        <authorList>
            <person name="Akparov Z."/>
            <person name="Amiraslanov A."/>
            <person name="Hajiyeva S."/>
            <person name="Abbasov M."/>
            <person name="Kaur K."/>
            <person name="Hamwieh A."/>
            <person name="Solovyev V."/>
            <person name="Salamov A."/>
            <person name="Braich B."/>
            <person name="Kosarev P."/>
            <person name="Mahmoud A."/>
            <person name="Hajiyev E."/>
            <person name="Babayeva S."/>
            <person name="Izzatullayeva V."/>
            <person name="Mammadov A."/>
            <person name="Mammadov A."/>
            <person name="Sharifova S."/>
            <person name="Ojaghi J."/>
            <person name="Eynullazada K."/>
            <person name="Bayramov B."/>
            <person name="Abdulazimova A."/>
            <person name="Shahmuradov I."/>
        </authorList>
    </citation>
    <scope>NUCLEOTIDE SEQUENCE [LARGE SCALE GENOMIC DNA]</scope>
    <source>
        <strain evidence="3">cv. AG2017</strain>
        <tissue evidence="2">Leaf</tissue>
    </source>
</reference>
<comment type="caution">
    <text evidence="2">The sequence shown here is derived from an EMBL/GenBank/DDBJ whole genome shotgun (WGS) entry which is preliminary data.</text>
</comment>
<evidence type="ECO:0000313" key="3">
    <source>
        <dbReference type="Proteomes" id="UP000233551"/>
    </source>
</evidence>
<dbReference type="Proteomes" id="UP000233551">
    <property type="component" value="Unassembled WGS sequence"/>
</dbReference>
<name>A0A2I0KBH2_PUNGR</name>
<sequence length="195" mass="21390">MDGMGRANETHTRTGSPFPSIDRGVSDSLTPRVSVNRGMTIMPLDDKLQHSCINWRSRRMKGSKEDSRILTRTASNRARIRVITCEYSLDANSIRVTRLGILKLCSEIVVISVFRGSVPKAHRETFVTAETPLGKPSRVPEGRLKLVPRLWWSLGVCRPVLGGRLLVSGAGPGSSVRKGVRERSGCPGSCGLPRK</sequence>
<dbReference type="EMBL" id="PGOL01000713">
    <property type="protein sequence ID" value="PKI65878.1"/>
    <property type="molecule type" value="Genomic_DNA"/>
</dbReference>
<organism evidence="2 3">
    <name type="scientific">Punica granatum</name>
    <name type="common">Pomegranate</name>
    <dbReference type="NCBI Taxonomy" id="22663"/>
    <lineage>
        <taxon>Eukaryota</taxon>
        <taxon>Viridiplantae</taxon>
        <taxon>Streptophyta</taxon>
        <taxon>Embryophyta</taxon>
        <taxon>Tracheophyta</taxon>
        <taxon>Spermatophyta</taxon>
        <taxon>Magnoliopsida</taxon>
        <taxon>eudicotyledons</taxon>
        <taxon>Gunneridae</taxon>
        <taxon>Pentapetalae</taxon>
        <taxon>rosids</taxon>
        <taxon>malvids</taxon>
        <taxon>Myrtales</taxon>
        <taxon>Lythraceae</taxon>
        <taxon>Punica</taxon>
    </lineage>
</organism>
<feature type="region of interest" description="Disordered" evidence="1">
    <location>
        <begin position="1"/>
        <end position="29"/>
    </location>
</feature>